<dbReference type="InterPro" id="IPR050921">
    <property type="entry name" value="T4SS_GSP_E_ATPase"/>
</dbReference>
<dbReference type="EMBL" id="FAOZ01000054">
    <property type="protein sequence ID" value="CUU61061.1"/>
    <property type="molecule type" value="Genomic_DNA"/>
</dbReference>
<feature type="domain" description="Bacterial type II secretion system protein E" evidence="3">
    <location>
        <begin position="212"/>
        <end position="411"/>
    </location>
</feature>
<dbReference type="Proteomes" id="UP000198802">
    <property type="component" value="Unassembled WGS sequence"/>
</dbReference>
<proteinExistence type="inferred from homology"/>
<dbReference type="Gene3D" id="3.30.450.380">
    <property type="match status" value="1"/>
</dbReference>
<dbReference type="RefSeq" id="WP_091286853.1">
    <property type="nucleotide sequence ID" value="NZ_FAOZ01000054.1"/>
</dbReference>
<dbReference type="SUPFAM" id="SSF52540">
    <property type="entry name" value="P-loop containing nucleoside triphosphate hydrolases"/>
    <property type="match status" value="1"/>
</dbReference>
<dbReference type="PANTHER" id="PTHR30486:SF6">
    <property type="entry name" value="TYPE IV PILUS RETRACTATION ATPASE PILT"/>
    <property type="match status" value="1"/>
</dbReference>
<sequence>MTVPSWPDDLRRPISGNGSGWPGPLAPWSGGGGGPAAPTDLPGRASGSAADALRGRLREGLRAALARRLRADEDAGSPPLTADERQAFALSVLVDLTEAHTSAELARGAGVLTPEDEQRVIHEVLAEVLGLGGLEPLLADPSIENININGDRVFIRRSDGSRQRLAAITDSDTQLVELIRDLAARAGVEERRWDRGAPMVNFHLADKSRVFAVMAVTQRPSVSIRRHRFRHVTLSALRANGTIDYGLEALLGALVRARKNIVVAGGTAIGKTTMLLALADQIPPSERLVTVEDVYELGLDADERAHPDVVAMQVREPNTEGEGAVSASDLVRAALRMSPDRVIVGEVRGSEVIPMLNAMSQGNDGSMTTLHASTSRGVFTRLASYAVQGPERLPVEATNLLIASAIHVAVHLAEPRGERGRRVVSSVREVVDADGTQVVTNELYRPGPDRRGMPAAPPTGELLDDLIDAGLDPDLLSQGWWG</sequence>
<reference evidence="5" key="1">
    <citation type="submission" date="2015-11" db="EMBL/GenBank/DDBJ databases">
        <authorList>
            <person name="Varghese N."/>
        </authorList>
    </citation>
    <scope>NUCLEOTIDE SEQUENCE [LARGE SCALE GENOMIC DNA]</scope>
    <source>
        <strain evidence="5">DSM 45899</strain>
    </source>
</reference>
<dbReference type="CDD" id="cd01130">
    <property type="entry name" value="VirB11-like_ATPase"/>
    <property type="match status" value="1"/>
</dbReference>
<accession>A0A0S4QZQ5</accession>
<evidence type="ECO:0000256" key="1">
    <source>
        <dbReference type="ARBA" id="ARBA00006611"/>
    </source>
</evidence>
<feature type="region of interest" description="Disordered" evidence="2">
    <location>
        <begin position="1"/>
        <end position="50"/>
    </location>
</feature>
<gene>
    <name evidence="4" type="ORF">Ga0074812_15421</name>
</gene>
<dbReference type="GO" id="GO:0016887">
    <property type="term" value="F:ATP hydrolysis activity"/>
    <property type="evidence" value="ECO:0007669"/>
    <property type="project" value="InterPro"/>
</dbReference>
<keyword evidence="5" id="KW-1185">Reference proteome</keyword>
<comment type="similarity">
    <text evidence="1">Belongs to the GSP E family.</text>
</comment>
<dbReference type="Pfam" id="PF00437">
    <property type="entry name" value="T2SSE"/>
    <property type="match status" value="1"/>
</dbReference>
<evidence type="ECO:0000313" key="5">
    <source>
        <dbReference type="Proteomes" id="UP000198802"/>
    </source>
</evidence>
<dbReference type="InterPro" id="IPR027417">
    <property type="entry name" value="P-loop_NTPase"/>
</dbReference>
<dbReference type="Gene3D" id="3.40.50.300">
    <property type="entry name" value="P-loop containing nucleotide triphosphate hydrolases"/>
    <property type="match status" value="1"/>
</dbReference>
<organism evidence="4 5">
    <name type="scientific">Parafrankia irregularis</name>
    <dbReference type="NCBI Taxonomy" id="795642"/>
    <lineage>
        <taxon>Bacteria</taxon>
        <taxon>Bacillati</taxon>
        <taxon>Actinomycetota</taxon>
        <taxon>Actinomycetes</taxon>
        <taxon>Frankiales</taxon>
        <taxon>Frankiaceae</taxon>
        <taxon>Parafrankia</taxon>
    </lineage>
</organism>
<name>A0A0S4QZQ5_9ACTN</name>
<dbReference type="InterPro" id="IPR001482">
    <property type="entry name" value="T2SS/T4SS_dom"/>
</dbReference>
<evidence type="ECO:0000313" key="4">
    <source>
        <dbReference type="EMBL" id="CUU61061.1"/>
    </source>
</evidence>
<dbReference type="AlphaFoldDB" id="A0A0S4QZQ5"/>
<dbReference type="PANTHER" id="PTHR30486">
    <property type="entry name" value="TWITCHING MOTILITY PROTEIN PILT"/>
    <property type="match status" value="1"/>
</dbReference>
<evidence type="ECO:0000256" key="2">
    <source>
        <dbReference type="SAM" id="MobiDB-lite"/>
    </source>
</evidence>
<protein>
    <submittedName>
        <fullName evidence="4">Pilus assembly protein, ATPase of CpaF family</fullName>
    </submittedName>
</protein>
<evidence type="ECO:0000259" key="3">
    <source>
        <dbReference type="Pfam" id="PF00437"/>
    </source>
</evidence>